<dbReference type="PANTHER" id="PTHR45880">
    <property type="entry name" value="RNA-BINDING MOTIF PROTEIN, X-LINKED 2"/>
    <property type="match status" value="1"/>
</dbReference>
<feature type="compositionally biased region" description="Low complexity" evidence="3">
    <location>
        <begin position="270"/>
        <end position="281"/>
    </location>
</feature>
<dbReference type="SMART" id="SM00360">
    <property type="entry name" value="RRM"/>
    <property type="match status" value="1"/>
</dbReference>
<keyword evidence="1 2" id="KW-0694">RNA-binding</keyword>
<dbReference type="GO" id="GO:0000398">
    <property type="term" value="P:mRNA splicing, via spliceosome"/>
    <property type="evidence" value="ECO:0007669"/>
    <property type="project" value="InterPro"/>
</dbReference>
<dbReference type="PANTHER" id="PTHR45880:SF1">
    <property type="entry name" value="RNA-BINDING MOTIF PROTEIN, X-LINKED 2"/>
    <property type="match status" value="1"/>
</dbReference>
<dbReference type="PROSITE" id="PS50102">
    <property type="entry name" value="RRM"/>
    <property type="match status" value="1"/>
</dbReference>
<dbReference type="InterPro" id="IPR012677">
    <property type="entry name" value="Nucleotide-bd_a/b_plait_sf"/>
</dbReference>
<evidence type="ECO:0000256" key="1">
    <source>
        <dbReference type="ARBA" id="ARBA00022884"/>
    </source>
</evidence>
<dbReference type="EMBL" id="HBNR01044574">
    <property type="protein sequence ID" value="CAE4605190.1"/>
    <property type="molecule type" value="Transcribed_RNA"/>
</dbReference>
<feature type="compositionally biased region" description="Basic and acidic residues" evidence="3">
    <location>
        <begin position="241"/>
        <end position="255"/>
    </location>
</feature>
<feature type="compositionally biased region" description="Basic and acidic residues" evidence="3">
    <location>
        <begin position="185"/>
        <end position="194"/>
    </location>
</feature>
<dbReference type="GO" id="GO:0005686">
    <property type="term" value="C:U2 snRNP"/>
    <property type="evidence" value="ECO:0007669"/>
    <property type="project" value="TreeGrafter"/>
</dbReference>
<evidence type="ECO:0000313" key="5">
    <source>
        <dbReference type="EMBL" id="CAE4605190.1"/>
    </source>
</evidence>
<feature type="compositionally biased region" description="Basic residues" evidence="3">
    <location>
        <begin position="227"/>
        <end position="240"/>
    </location>
</feature>
<name>A0A7S4R6P8_9DINO</name>
<evidence type="ECO:0000259" key="4">
    <source>
        <dbReference type="PROSITE" id="PS50102"/>
    </source>
</evidence>
<dbReference type="InterPro" id="IPR045844">
    <property type="entry name" value="RRM_Ist3-like"/>
</dbReference>
<feature type="compositionally biased region" description="Basic and acidic residues" evidence="3">
    <location>
        <begin position="293"/>
        <end position="316"/>
    </location>
</feature>
<dbReference type="InterPro" id="IPR035979">
    <property type="entry name" value="RBD_domain_sf"/>
</dbReference>
<dbReference type="AlphaFoldDB" id="A0A7S4R6P8"/>
<dbReference type="InterPro" id="IPR051847">
    <property type="entry name" value="RNA_proc/Spliceosome_comp"/>
</dbReference>
<feature type="compositionally biased region" description="Basic residues" evidence="3">
    <location>
        <begin position="205"/>
        <end position="218"/>
    </location>
</feature>
<gene>
    <name evidence="5" type="ORF">AMON00008_LOCUS31018</name>
</gene>
<dbReference type="GO" id="GO:0003723">
    <property type="term" value="F:RNA binding"/>
    <property type="evidence" value="ECO:0007669"/>
    <property type="project" value="UniProtKB-UniRule"/>
</dbReference>
<feature type="domain" description="RRM" evidence="4">
    <location>
        <begin position="39"/>
        <end position="117"/>
    </location>
</feature>
<sequence>MSVTGYMYNINATKKLGEVEIQAGLEGNRSWHHQFRHSAYIYIGGLHKKLTEGDIIIVFSQFGEIVDVNLVRDKQTGQSKGFAFVCYEDQRSTILAVDNMNGYQLVNMTLRVDHVDKYKAPKLLDDDEKDEDGDPKLLEYKATGAEGAGRGVYNVLPSQQRIADVQQQKRSRPTGQAPPEDEDEAWARAFEEGLKNLGSAGGGGAKKKKKKKKKKDKRRKELEELKKMKKEIKKLKKETKKAKEVLKAQKGKEQVADQAGHRKRKPAGPESSQEASDSSEGSSEESSDDSEDSERGEKPKDTESGKGKTKPKEARR</sequence>
<dbReference type="Gene3D" id="3.30.70.330">
    <property type="match status" value="1"/>
</dbReference>
<dbReference type="CDD" id="cd12411">
    <property type="entry name" value="RRM_ist3_like"/>
    <property type="match status" value="1"/>
</dbReference>
<dbReference type="GO" id="GO:0071011">
    <property type="term" value="C:precatalytic spliceosome"/>
    <property type="evidence" value="ECO:0007669"/>
    <property type="project" value="TreeGrafter"/>
</dbReference>
<dbReference type="SUPFAM" id="SSF54928">
    <property type="entry name" value="RNA-binding domain, RBD"/>
    <property type="match status" value="1"/>
</dbReference>
<protein>
    <recommendedName>
        <fullName evidence="4">RRM domain-containing protein</fullName>
    </recommendedName>
</protein>
<proteinExistence type="predicted"/>
<dbReference type="InterPro" id="IPR000504">
    <property type="entry name" value="RRM_dom"/>
</dbReference>
<evidence type="ECO:0000256" key="2">
    <source>
        <dbReference type="PROSITE-ProRule" id="PRU00176"/>
    </source>
</evidence>
<organism evidence="5">
    <name type="scientific">Alexandrium monilatum</name>
    <dbReference type="NCBI Taxonomy" id="311494"/>
    <lineage>
        <taxon>Eukaryota</taxon>
        <taxon>Sar</taxon>
        <taxon>Alveolata</taxon>
        <taxon>Dinophyceae</taxon>
        <taxon>Gonyaulacales</taxon>
        <taxon>Pyrocystaceae</taxon>
        <taxon>Alexandrium</taxon>
    </lineage>
</organism>
<reference evidence="5" key="1">
    <citation type="submission" date="2021-01" db="EMBL/GenBank/DDBJ databases">
        <authorList>
            <person name="Corre E."/>
            <person name="Pelletier E."/>
            <person name="Niang G."/>
            <person name="Scheremetjew M."/>
            <person name="Finn R."/>
            <person name="Kale V."/>
            <person name="Holt S."/>
            <person name="Cochrane G."/>
            <person name="Meng A."/>
            <person name="Brown T."/>
            <person name="Cohen L."/>
        </authorList>
    </citation>
    <scope>NUCLEOTIDE SEQUENCE</scope>
    <source>
        <strain evidence="5">CCMP3105</strain>
    </source>
</reference>
<evidence type="ECO:0000256" key="3">
    <source>
        <dbReference type="SAM" id="MobiDB-lite"/>
    </source>
</evidence>
<dbReference type="GO" id="GO:0071013">
    <property type="term" value="C:catalytic step 2 spliceosome"/>
    <property type="evidence" value="ECO:0007669"/>
    <property type="project" value="TreeGrafter"/>
</dbReference>
<accession>A0A7S4R6P8</accession>
<feature type="region of interest" description="Disordered" evidence="3">
    <location>
        <begin position="162"/>
        <end position="316"/>
    </location>
</feature>
<feature type="compositionally biased region" description="Acidic residues" evidence="3">
    <location>
        <begin position="282"/>
        <end position="292"/>
    </location>
</feature>
<dbReference type="Pfam" id="PF00076">
    <property type="entry name" value="RRM_1"/>
    <property type="match status" value="1"/>
</dbReference>